<dbReference type="AlphaFoldDB" id="A0A1H7RWW5"/>
<dbReference type="NCBIfam" id="TIGR04409">
    <property type="entry name" value="LptC_YrbK"/>
    <property type="match status" value="1"/>
</dbReference>
<dbReference type="EMBL" id="FOAF01000003">
    <property type="protein sequence ID" value="SEL64655.1"/>
    <property type="molecule type" value="Genomic_DNA"/>
</dbReference>
<dbReference type="OrthoDB" id="9812080at2"/>
<dbReference type="GO" id="GO:0005886">
    <property type="term" value="C:plasma membrane"/>
    <property type="evidence" value="ECO:0007669"/>
    <property type="project" value="InterPro"/>
</dbReference>
<dbReference type="GO" id="GO:0015221">
    <property type="term" value="F:lipopolysaccharide transmembrane transporter activity"/>
    <property type="evidence" value="ECO:0007669"/>
    <property type="project" value="InterPro"/>
</dbReference>
<evidence type="ECO:0000313" key="1">
    <source>
        <dbReference type="EMBL" id="SEL64655.1"/>
    </source>
</evidence>
<name>A0A1H7RWW5_OLID1</name>
<dbReference type="Proteomes" id="UP000199421">
    <property type="component" value="Unassembled WGS sequence"/>
</dbReference>
<dbReference type="RefSeq" id="WP_093325992.1">
    <property type="nucleotide sequence ID" value="NZ_FOAF01000003.1"/>
</dbReference>
<protein>
    <submittedName>
        <fullName evidence="1">LPS export ABC transporter protein LptC</fullName>
    </submittedName>
</protein>
<dbReference type="STRING" id="407022.SAMN05661044_02975"/>
<proteinExistence type="predicted"/>
<keyword evidence="2" id="KW-1185">Reference proteome</keyword>
<reference evidence="2" key="1">
    <citation type="submission" date="2016-10" db="EMBL/GenBank/DDBJ databases">
        <authorList>
            <person name="Varghese N."/>
            <person name="Submissions S."/>
        </authorList>
    </citation>
    <scope>NUCLEOTIDE SEQUENCE [LARGE SCALE GENOMIC DNA]</scope>
    <source>
        <strain evidence="2">DSM 18733</strain>
    </source>
</reference>
<dbReference type="InterPro" id="IPR026265">
    <property type="entry name" value="LptC"/>
</dbReference>
<dbReference type="Gene3D" id="2.60.450.10">
    <property type="entry name" value="Lipopolysaccharide (LPS) transport protein A like domain"/>
    <property type="match status" value="1"/>
</dbReference>
<sequence>MAGNVITHIINKIPTITFKKVMVGLFCALFLLSACENDLKDVERIANINAEEPVDISYGVTVIYSDSAVVKAKLISTKMIKHNVDSPFYEFPKDILLIFFDKNKKEERRVTANYGLYFEKKNLVELRHNVIVTMADGTIFKSEELFWDNDKRIFYNTMPLTITTPNKDVFQGNYFESDESFEDRKINGLRGVYNPKDEDVF</sequence>
<dbReference type="Pfam" id="PF06835">
    <property type="entry name" value="LptC"/>
    <property type="match status" value="1"/>
</dbReference>
<accession>A0A1H7RWW5</accession>
<organism evidence="1 2">
    <name type="scientific">Olivibacter domesticus</name>
    <name type="common">Pseudosphingobacterium domesticum</name>
    <dbReference type="NCBI Taxonomy" id="407022"/>
    <lineage>
        <taxon>Bacteria</taxon>
        <taxon>Pseudomonadati</taxon>
        <taxon>Bacteroidota</taxon>
        <taxon>Sphingobacteriia</taxon>
        <taxon>Sphingobacteriales</taxon>
        <taxon>Sphingobacteriaceae</taxon>
        <taxon>Olivibacter</taxon>
    </lineage>
</organism>
<evidence type="ECO:0000313" key="2">
    <source>
        <dbReference type="Proteomes" id="UP000199421"/>
    </source>
</evidence>
<dbReference type="InterPro" id="IPR010664">
    <property type="entry name" value="LipoPS_assembly_LptC-rel"/>
</dbReference>
<gene>
    <name evidence="1" type="ORF">SAMN05661044_02975</name>
</gene>